<dbReference type="AlphaFoldDB" id="A0A8J2N3U1"/>
<reference evidence="2" key="1">
    <citation type="submission" date="2021-05" db="EMBL/GenBank/DDBJ databases">
        <authorList>
            <person name="Stam R."/>
        </authorList>
    </citation>
    <scope>NUCLEOTIDE SEQUENCE</scope>
    <source>
        <strain evidence="2">CS162</strain>
    </source>
</reference>
<feature type="compositionally biased region" description="Polar residues" evidence="1">
    <location>
        <begin position="20"/>
        <end position="30"/>
    </location>
</feature>
<comment type="caution">
    <text evidence="2">The sequence shown here is derived from an EMBL/GenBank/DDBJ whole genome shotgun (WGS) entry which is preliminary data.</text>
</comment>
<evidence type="ECO:0000313" key="3">
    <source>
        <dbReference type="Proteomes" id="UP000676310"/>
    </source>
</evidence>
<sequence>MSTSNNNRSKERHARDGLSDTESILPQDSSTECRRVDTIASASRNPEPDMEIRRSNLALLLIYTSMV</sequence>
<evidence type="ECO:0000313" key="2">
    <source>
        <dbReference type="EMBL" id="CAG5174120.1"/>
    </source>
</evidence>
<dbReference type="RefSeq" id="XP_043171297.1">
    <property type="nucleotide sequence ID" value="XM_043315362.1"/>
</dbReference>
<feature type="region of interest" description="Disordered" evidence="1">
    <location>
        <begin position="1"/>
        <end position="35"/>
    </location>
</feature>
<gene>
    <name evidence="2" type="ORF">ALTATR162_LOCUS7733</name>
</gene>
<proteinExistence type="predicted"/>
<protein>
    <submittedName>
        <fullName evidence="2">Uncharacterized protein</fullName>
    </submittedName>
</protein>
<dbReference type="GeneID" id="67019766"/>
<accession>A0A8J2N3U1</accession>
<dbReference type="EMBL" id="CAJRGZ010000022">
    <property type="protein sequence ID" value="CAG5174120.1"/>
    <property type="molecule type" value="Genomic_DNA"/>
</dbReference>
<evidence type="ECO:0000256" key="1">
    <source>
        <dbReference type="SAM" id="MobiDB-lite"/>
    </source>
</evidence>
<name>A0A8J2N3U1_9PLEO</name>
<organism evidence="2 3">
    <name type="scientific">Alternaria atra</name>
    <dbReference type="NCBI Taxonomy" id="119953"/>
    <lineage>
        <taxon>Eukaryota</taxon>
        <taxon>Fungi</taxon>
        <taxon>Dikarya</taxon>
        <taxon>Ascomycota</taxon>
        <taxon>Pezizomycotina</taxon>
        <taxon>Dothideomycetes</taxon>
        <taxon>Pleosporomycetidae</taxon>
        <taxon>Pleosporales</taxon>
        <taxon>Pleosporineae</taxon>
        <taxon>Pleosporaceae</taxon>
        <taxon>Alternaria</taxon>
        <taxon>Alternaria sect. Ulocladioides</taxon>
    </lineage>
</organism>
<dbReference type="Proteomes" id="UP000676310">
    <property type="component" value="Unassembled WGS sequence"/>
</dbReference>
<keyword evidence="3" id="KW-1185">Reference proteome</keyword>